<sequence>LSKYSFEQATIQDKDEIMEVVLQNFFTLEPHMRSFGITVETGRDLIDSTVSRALTFPYSMRVVHKESGKLVGLRLISE</sequence>
<accession>A0AAV5STX1</accession>
<dbReference type="EMBL" id="BTSX01000002">
    <property type="protein sequence ID" value="GMS85538.1"/>
    <property type="molecule type" value="Genomic_DNA"/>
</dbReference>
<dbReference type="PANTHER" id="PTHR20905:SF30">
    <property type="entry name" value="N-ACETYLTRANSFERASE DOMAIN-CONTAINING PROTEIN"/>
    <property type="match status" value="1"/>
</dbReference>
<evidence type="ECO:0008006" key="3">
    <source>
        <dbReference type="Google" id="ProtNLM"/>
    </source>
</evidence>
<evidence type="ECO:0000313" key="2">
    <source>
        <dbReference type="Proteomes" id="UP001432027"/>
    </source>
</evidence>
<evidence type="ECO:0000313" key="1">
    <source>
        <dbReference type="EMBL" id="GMS85538.1"/>
    </source>
</evidence>
<keyword evidence="2" id="KW-1185">Reference proteome</keyword>
<comment type="caution">
    <text evidence="1">The sequence shown here is derived from an EMBL/GenBank/DDBJ whole genome shotgun (WGS) entry which is preliminary data.</text>
</comment>
<protein>
    <recommendedName>
        <fullName evidence="3">GNAT family N-acetyltransferase</fullName>
    </recommendedName>
</protein>
<name>A0AAV5STX1_9BILA</name>
<feature type="non-terminal residue" evidence="1">
    <location>
        <position position="78"/>
    </location>
</feature>
<proteinExistence type="predicted"/>
<gene>
    <name evidence="1" type="ORF">PENTCL1PPCAC_7713</name>
</gene>
<dbReference type="GO" id="GO:0008080">
    <property type="term" value="F:N-acetyltransferase activity"/>
    <property type="evidence" value="ECO:0007669"/>
    <property type="project" value="TreeGrafter"/>
</dbReference>
<dbReference type="Gene3D" id="3.40.630.30">
    <property type="match status" value="1"/>
</dbReference>
<dbReference type="Proteomes" id="UP001432027">
    <property type="component" value="Unassembled WGS sequence"/>
</dbReference>
<reference evidence="1" key="1">
    <citation type="submission" date="2023-10" db="EMBL/GenBank/DDBJ databases">
        <title>Genome assembly of Pristionchus species.</title>
        <authorList>
            <person name="Yoshida K."/>
            <person name="Sommer R.J."/>
        </authorList>
    </citation>
    <scope>NUCLEOTIDE SEQUENCE</scope>
    <source>
        <strain evidence="1">RS0144</strain>
    </source>
</reference>
<feature type="non-terminal residue" evidence="1">
    <location>
        <position position="1"/>
    </location>
</feature>
<organism evidence="1 2">
    <name type="scientific">Pristionchus entomophagus</name>
    <dbReference type="NCBI Taxonomy" id="358040"/>
    <lineage>
        <taxon>Eukaryota</taxon>
        <taxon>Metazoa</taxon>
        <taxon>Ecdysozoa</taxon>
        <taxon>Nematoda</taxon>
        <taxon>Chromadorea</taxon>
        <taxon>Rhabditida</taxon>
        <taxon>Rhabditina</taxon>
        <taxon>Diplogasteromorpha</taxon>
        <taxon>Diplogasteroidea</taxon>
        <taxon>Neodiplogasteridae</taxon>
        <taxon>Pristionchus</taxon>
    </lineage>
</organism>
<dbReference type="PANTHER" id="PTHR20905">
    <property type="entry name" value="N-ACETYLTRANSFERASE-RELATED"/>
    <property type="match status" value="1"/>
</dbReference>
<dbReference type="AlphaFoldDB" id="A0AAV5STX1"/>